<evidence type="ECO:0000313" key="1">
    <source>
        <dbReference type="EMBL" id="KKN18101.1"/>
    </source>
</evidence>
<dbReference type="EMBL" id="LAZR01003459">
    <property type="protein sequence ID" value="KKN18101.1"/>
    <property type="molecule type" value="Genomic_DNA"/>
</dbReference>
<dbReference type="AlphaFoldDB" id="A0A0F9QY90"/>
<sequence length="65" mass="7697">MTKHYQVWLVLEEWDDDNHIDNCESYLCGKSKSMNKAMHLWATLEGLAVSIKNSLHCFYKARYDD</sequence>
<accession>A0A0F9QY90</accession>
<reference evidence="1" key="1">
    <citation type="journal article" date="2015" name="Nature">
        <title>Complex archaea that bridge the gap between prokaryotes and eukaryotes.</title>
        <authorList>
            <person name="Spang A."/>
            <person name="Saw J.H."/>
            <person name="Jorgensen S.L."/>
            <person name="Zaremba-Niedzwiedzka K."/>
            <person name="Martijn J."/>
            <person name="Lind A.E."/>
            <person name="van Eijk R."/>
            <person name="Schleper C."/>
            <person name="Guy L."/>
            <person name="Ettema T.J."/>
        </authorList>
    </citation>
    <scope>NUCLEOTIDE SEQUENCE</scope>
</reference>
<protein>
    <submittedName>
        <fullName evidence="1">Uncharacterized protein</fullName>
    </submittedName>
</protein>
<name>A0A0F9QY90_9ZZZZ</name>
<comment type="caution">
    <text evidence="1">The sequence shown here is derived from an EMBL/GenBank/DDBJ whole genome shotgun (WGS) entry which is preliminary data.</text>
</comment>
<organism evidence="1">
    <name type="scientific">marine sediment metagenome</name>
    <dbReference type="NCBI Taxonomy" id="412755"/>
    <lineage>
        <taxon>unclassified sequences</taxon>
        <taxon>metagenomes</taxon>
        <taxon>ecological metagenomes</taxon>
    </lineage>
</organism>
<proteinExistence type="predicted"/>
<gene>
    <name evidence="1" type="ORF">LCGC14_0959080</name>
</gene>